<organism evidence="8 9">
    <name type="scientific">Novipirellula galeiformis</name>
    <dbReference type="NCBI Taxonomy" id="2528004"/>
    <lineage>
        <taxon>Bacteria</taxon>
        <taxon>Pseudomonadati</taxon>
        <taxon>Planctomycetota</taxon>
        <taxon>Planctomycetia</taxon>
        <taxon>Pirellulales</taxon>
        <taxon>Pirellulaceae</taxon>
        <taxon>Novipirellula</taxon>
    </lineage>
</organism>
<feature type="transmembrane region" description="Helical" evidence="6">
    <location>
        <begin position="430"/>
        <end position="449"/>
    </location>
</feature>
<evidence type="ECO:0000256" key="1">
    <source>
        <dbReference type="ARBA" id="ARBA00004429"/>
    </source>
</evidence>
<evidence type="ECO:0000256" key="7">
    <source>
        <dbReference type="SAM" id="MobiDB-lite"/>
    </source>
</evidence>
<keyword evidence="3 6" id="KW-0812">Transmembrane</keyword>
<keyword evidence="5 6" id="KW-0472">Membrane</keyword>
<dbReference type="InterPro" id="IPR004670">
    <property type="entry name" value="NhaA"/>
</dbReference>
<dbReference type="GO" id="GO:0005886">
    <property type="term" value="C:plasma membrane"/>
    <property type="evidence" value="ECO:0007669"/>
    <property type="project" value="UniProtKB-SubCell"/>
</dbReference>
<evidence type="ECO:0000256" key="5">
    <source>
        <dbReference type="ARBA" id="ARBA00023136"/>
    </source>
</evidence>
<dbReference type="PANTHER" id="PTHR30341">
    <property type="entry name" value="SODIUM ION/PROTON ANTIPORTER NHAA-RELATED"/>
    <property type="match status" value="1"/>
</dbReference>
<name>A0A5C6C1W4_9BACT</name>
<comment type="caution">
    <text evidence="8">The sequence shown here is derived from an EMBL/GenBank/DDBJ whole genome shotgun (WGS) entry which is preliminary data.</text>
</comment>
<dbReference type="EMBL" id="SJPT01000014">
    <property type="protein sequence ID" value="TWU17214.1"/>
    <property type="molecule type" value="Genomic_DNA"/>
</dbReference>
<evidence type="ECO:0000313" key="8">
    <source>
        <dbReference type="EMBL" id="TWU17214.1"/>
    </source>
</evidence>
<comment type="function">
    <text evidence="6">Na(+)/H(+) antiporter that extrudes sodium in exchange for external protons.</text>
</comment>
<feature type="transmembrane region" description="Helical" evidence="6">
    <location>
        <begin position="183"/>
        <end position="206"/>
    </location>
</feature>
<feature type="region of interest" description="Disordered" evidence="7">
    <location>
        <begin position="1"/>
        <end position="20"/>
    </location>
</feature>
<feature type="transmembrane region" description="Helical" evidence="6">
    <location>
        <begin position="157"/>
        <end position="176"/>
    </location>
</feature>
<keyword evidence="6" id="KW-0813">Transport</keyword>
<feature type="transmembrane region" description="Helical" evidence="6">
    <location>
        <begin position="395"/>
        <end position="418"/>
    </location>
</feature>
<dbReference type="Pfam" id="PF06965">
    <property type="entry name" value="Na_H_antiport_1"/>
    <property type="match status" value="1"/>
</dbReference>
<accession>A0A5C6C1W4</accession>
<dbReference type="Gene3D" id="1.20.1530.10">
    <property type="entry name" value="Na+/H+ antiporter like domain"/>
    <property type="match status" value="1"/>
</dbReference>
<evidence type="ECO:0000256" key="4">
    <source>
        <dbReference type="ARBA" id="ARBA00022989"/>
    </source>
</evidence>
<protein>
    <recommendedName>
        <fullName evidence="6">Na(+)/H(+) antiporter NhaA</fullName>
    </recommendedName>
    <alternativeName>
        <fullName evidence="6">Sodium/proton antiporter NhaA</fullName>
    </alternativeName>
</protein>
<feature type="transmembrane region" description="Helical" evidence="6">
    <location>
        <begin position="212"/>
        <end position="229"/>
    </location>
</feature>
<dbReference type="GO" id="GO:0015385">
    <property type="term" value="F:sodium:proton antiporter activity"/>
    <property type="evidence" value="ECO:0007669"/>
    <property type="project" value="UniProtKB-UniRule"/>
</dbReference>
<evidence type="ECO:0000256" key="2">
    <source>
        <dbReference type="ARBA" id="ARBA00022475"/>
    </source>
</evidence>
<feature type="transmembrane region" description="Helical" evidence="6">
    <location>
        <begin position="123"/>
        <end position="145"/>
    </location>
</feature>
<dbReference type="GO" id="GO:0006885">
    <property type="term" value="P:regulation of pH"/>
    <property type="evidence" value="ECO:0007669"/>
    <property type="project" value="UniProtKB-UniRule"/>
</dbReference>
<dbReference type="HAMAP" id="MF_01844">
    <property type="entry name" value="NhaA"/>
    <property type="match status" value="1"/>
</dbReference>
<evidence type="ECO:0000256" key="3">
    <source>
        <dbReference type="ARBA" id="ARBA00022692"/>
    </source>
</evidence>
<dbReference type="NCBIfam" id="TIGR00773">
    <property type="entry name" value="NhaA"/>
    <property type="match status" value="1"/>
</dbReference>
<evidence type="ECO:0000256" key="6">
    <source>
        <dbReference type="HAMAP-Rule" id="MF_01844"/>
    </source>
</evidence>
<gene>
    <name evidence="8" type="primary">nhaA_2</name>
    <name evidence="6" type="synonym">nhaA</name>
    <name evidence="8" type="ORF">Pla52o_53890</name>
</gene>
<keyword evidence="6" id="KW-0739">Sodium transport</keyword>
<comment type="catalytic activity">
    <reaction evidence="6">
        <text>Na(+)(in) + 2 H(+)(out) = Na(+)(out) + 2 H(+)(in)</text>
        <dbReference type="Rhea" id="RHEA:29251"/>
        <dbReference type="ChEBI" id="CHEBI:15378"/>
        <dbReference type="ChEBI" id="CHEBI:29101"/>
    </reaction>
</comment>
<reference evidence="8 9" key="1">
    <citation type="submission" date="2019-02" db="EMBL/GenBank/DDBJ databases">
        <title>Deep-cultivation of Planctomycetes and their phenomic and genomic characterization uncovers novel biology.</title>
        <authorList>
            <person name="Wiegand S."/>
            <person name="Jogler M."/>
            <person name="Boedeker C."/>
            <person name="Pinto D."/>
            <person name="Vollmers J."/>
            <person name="Rivas-Marin E."/>
            <person name="Kohn T."/>
            <person name="Peeters S.H."/>
            <person name="Heuer A."/>
            <person name="Rast P."/>
            <person name="Oberbeckmann S."/>
            <person name="Bunk B."/>
            <person name="Jeske O."/>
            <person name="Meyerdierks A."/>
            <person name="Storesund J.E."/>
            <person name="Kallscheuer N."/>
            <person name="Luecker S."/>
            <person name="Lage O.M."/>
            <person name="Pohl T."/>
            <person name="Merkel B.J."/>
            <person name="Hornburger P."/>
            <person name="Mueller R.-W."/>
            <person name="Bruemmer F."/>
            <person name="Labrenz M."/>
            <person name="Spormann A.M."/>
            <person name="Op Den Camp H."/>
            <person name="Overmann J."/>
            <person name="Amann R."/>
            <person name="Jetten M.S.M."/>
            <person name="Mascher T."/>
            <person name="Medema M.H."/>
            <person name="Devos D.P."/>
            <person name="Kaster A.-K."/>
            <person name="Ovreas L."/>
            <person name="Rohde M."/>
            <person name="Galperin M.Y."/>
            <person name="Jogler C."/>
        </authorList>
    </citation>
    <scope>NUCLEOTIDE SEQUENCE [LARGE SCALE GENOMIC DNA]</scope>
    <source>
        <strain evidence="8 9">Pla52o</strain>
    </source>
</reference>
<keyword evidence="2 6" id="KW-1003">Cell membrane</keyword>
<comment type="subcellular location">
    <subcellularLocation>
        <location evidence="1">Cell inner membrane</location>
        <topology evidence="1">Multi-pass membrane protein</topology>
    </subcellularLocation>
    <subcellularLocation>
        <location evidence="6">Cell membrane</location>
        <topology evidence="6">Multi-pass membrane protein</topology>
    </subcellularLocation>
</comment>
<keyword evidence="4 6" id="KW-1133">Transmembrane helix</keyword>
<dbReference type="PANTHER" id="PTHR30341:SF0">
    <property type="entry name" value="NA(+)_H(+) ANTIPORTER NHAA"/>
    <property type="match status" value="1"/>
</dbReference>
<feature type="compositionally biased region" description="Basic and acidic residues" evidence="7">
    <location>
        <begin position="1"/>
        <end position="18"/>
    </location>
</feature>
<evidence type="ECO:0000313" key="9">
    <source>
        <dbReference type="Proteomes" id="UP000316304"/>
    </source>
</evidence>
<keyword evidence="6" id="KW-0915">Sodium</keyword>
<feature type="transmembrane region" description="Helical" evidence="6">
    <location>
        <begin position="94"/>
        <end position="111"/>
    </location>
</feature>
<feature type="transmembrane region" description="Helical" evidence="6">
    <location>
        <begin position="357"/>
        <end position="383"/>
    </location>
</feature>
<keyword evidence="6" id="KW-0406">Ion transport</keyword>
<dbReference type="Proteomes" id="UP000316304">
    <property type="component" value="Unassembled WGS sequence"/>
</dbReference>
<proteinExistence type="inferred from homology"/>
<dbReference type="InterPro" id="IPR023171">
    <property type="entry name" value="Na/H_antiporter_dom_sf"/>
</dbReference>
<sequence>MIESTVHDGEGRDPKVPVRDASTLMPKQPIDRLVRPVAHFLHIEATSGIVLMICTVVAIGLANSPWADSYLSVWKTEVGFSFGSWEFQHSLRHIINDGLMALFFFVIGLEVKRELVHGALADIRSAILPIAAALGGMVVPAGIYLALQYDQPAARGWGIPMATDIAFVVGCLALLGSRVPNSLRVLLLSLAIVDDIGAIIVIAIGYTNDLDLRFLMLAGVGIGIVHFFSRVGIRRFPPYIVAGLVAWFAFHESGVHATLAGVILGLMTPAKATIVPSHFYEYLNSTSESFGGGDWTSFKGRAAKVREVQRLTRETVSPLEYLETTLHPWSSFLIIPVFALANAGVPFELANVSDPVAIAVVLGLLVGKPVGVLLFSAVTVWLGWAKMPERLTWRILTAGSFLAGIGFTMALFIDGLAFGDEGFDTAKTGVLIGSGLSAVCGMVLLLVMLPKAGVSRSEAS</sequence>
<keyword evidence="9" id="KW-1185">Reference proteome</keyword>
<dbReference type="AlphaFoldDB" id="A0A5C6C1W4"/>
<comment type="similarity">
    <text evidence="6">Belongs to the NhaA Na(+)/H(+) (TC 2.A.33) antiporter family.</text>
</comment>
<keyword evidence="6" id="KW-0050">Antiport</keyword>
<feature type="transmembrane region" description="Helical" evidence="6">
    <location>
        <begin position="40"/>
        <end position="62"/>
    </location>
</feature>